<feature type="domain" description="Major facilitator superfamily (MFS) profile" evidence="8">
    <location>
        <begin position="28"/>
        <end position="459"/>
    </location>
</feature>
<evidence type="ECO:0000313" key="10">
    <source>
        <dbReference type="Proteomes" id="UP000825935"/>
    </source>
</evidence>
<evidence type="ECO:0000256" key="3">
    <source>
        <dbReference type="ARBA" id="ARBA00022692"/>
    </source>
</evidence>
<comment type="caution">
    <text evidence="9">The sequence shown here is derived from an EMBL/GenBank/DDBJ whole genome shotgun (WGS) entry which is preliminary data.</text>
</comment>
<dbReference type="InterPro" id="IPR020846">
    <property type="entry name" value="MFS_dom"/>
</dbReference>
<gene>
    <name evidence="9" type="ORF">KP509_20G000400</name>
</gene>
<feature type="transmembrane region" description="Helical" evidence="7">
    <location>
        <begin position="352"/>
        <end position="373"/>
    </location>
</feature>
<keyword evidence="10" id="KW-1185">Reference proteome</keyword>
<keyword evidence="5 7" id="KW-0472">Membrane</keyword>
<evidence type="ECO:0000256" key="7">
    <source>
        <dbReference type="SAM" id="Phobius"/>
    </source>
</evidence>
<name>A0A8T2SCD4_CERRI</name>
<evidence type="ECO:0000256" key="5">
    <source>
        <dbReference type="ARBA" id="ARBA00023136"/>
    </source>
</evidence>
<feature type="transmembrane region" description="Helical" evidence="7">
    <location>
        <begin position="394"/>
        <end position="415"/>
    </location>
</feature>
<feature type="transmembrane region" description="Helical" evidence="7">
    <location>
        <begin position="277"/>
        <end position="299"/>
    </location>
</feature>
<dbReference type="SUPFAM" id="SSF103473">
    <property type="entry name" value="MFS general substrate transporter"/>
    <property type="match status" value="1"/>
</dbReference>
<dbReference type="Proteomes" id="UP000825935">
    <property type="component" value="Chromosome 20"/>
</dbReference>
<dbReference type="InterPro" id="IPR036259">
    <property type="entry name" value="MFS_trans_sf"/>
</dbReference>
<dbReference type="InterPro" id="IPR011701">
    <property type="entry name" value="MFS"/>
</dbReference>
<comment type="similarity">
    <text evidence="6">Belongs to the major facilitator superfamily. Spinster (TC 2.A.1.49) family.</text>
</comment>
<dbReference type="PANTHER" id="PTHR23505:SF52">
    <property type="entry name" value="MAJOR FACILITATOR SUPERFAMILY PROTEIN"/>
    <property type="match status" value="1"/>
</dbReference>
<evidence type="ECO:0000259" key="8">
    <source>
        <dbReference type="PROSITE" id="PS50850"/>
    </source>
</evidence>
<feature type="transmembrane region" description="Helical" evidence="7">
    <location>
        <begin position="250"/>
        <end position="271"/>
    </location>
</feature>
<feature type="transmembrane region" description="Helical" evidence="7">
    <location>
        <begin position="319"/>
        <end position="340"/>
    </location>
</feature>
<evidence type="ECO:0000256" key="6">
    <source>
        <dbReference type="ARBA" id="ARBA00024338"/>
    </source>
</evidence>
<feature type="transmembrane region" description="Helical" evidence="7">
    <location>
        <begin position="124"/>
        <end position="141"/>
    </location>
</feature>
<feature type="transmembrane region" description="Helical" evidence="7">
    <location>
        <begin position="187"/>
        <end position="207"/>
    </location>
</feature>
<dbReference type="OrthoDB" id="440755at2759"/>
<evidence type="ECO:0000256" key="4">
    <source>
        <dbReference type="ARBA" id="ARBA00022989"/>
    </source>
</evidence>
<dbReference type="GO" id="GO:0022857">
    <property type="term" value="F:transmembrane transporter activity"/>
    <property type="evidence" value="ECO:0007669"/>
    <property type="project" value="InterPro"/>
</dbReference>
<dbReference type="Gene3D" id="1.20.1250.20">
    <property type="entry name" value="MFS general substrate transporter like domains"/>
    <property type="match status" value="2"/>
</dbReference>
<feature type="transmembrane region" description="Helical" evidence="7">
    <location>
        <begin position="153"/>
        <end position="175"/>
    </location>
</feature>
<sequence>MEHADEERGAVNSIKPVKSDWDKKLFWTLIVVNLAGIMERADEALLPAVYREVGLSLHASPTKLGTLTLLRSVVQVLCFPLASYLSITHNRANIIAIGAIMWAIATFFVGASTSYLMIAVARSLNGIGLALVIPAIDSLVADAAHAKKRGLAFGWLQFTGSLGSVFGTVFALLLAGTTVFGIAGWRASFYIIGAASALVGFLVYQFAVDPRSKKDESGKDGYDKTITPSSALKQTVKEAIYVIKIPTFRAIVLQGVAGSFPWAALTFASMWLELIGFSHNVTAAIVGIFSVSSAIGGLLGGRLGDLAARAFPNAGRVMLAQFSSGIGIPFGAIVLLVLPYKSSTISGVEHGVILFLTGLLMSWCATGTNKPIFAEIVPEKMRTSIYALDRSFESLLASFAPTVVGLLAQHVFGYVSSSQNGQTPDVRNAKALGKALFVAYGIPFVACCLLYSILYWTYPRDRARVQPMYEQHQGTIHGTTEDSLKPGYCGIVEVNAKQEEATQAIPLTEIQGEVTDTLESGSSKETAINVIPTK</sequence>
<protein>
    <recommendedName>
        <fullName evidence="8">Major facilitator superfamily (MFS) profile domain-containing protein</fullName>
    </recommendedName>
</protein>
<proteinExistence type="inferred from homology"/>
<dbReference type="GO" id="GO:0016020">
    <property type="term" value="C:membrane"/>
    <property type="evidence" value="ECO:0007669"/>
    <property type="project" value="UniProtKB-SubCell"/>
</dbReference>
<comment type="subcellular location">
    <subcellularLocation>
        <location evidence="1">Membrane</location>
        <topology evidence="1">Multi-pass membrane protein</topology>
    </subcellularLocation>
</comment>
<dbReference type="CDD" id="cd17328">
    <property type="entry name" value="MFS_spinster_like"/>
    <property type="match status" value="1"/>
</dbReference>
<dbReference type="InterPro" id="IPR044770">
    <property type="entry name" value="MFS_spinster-like"/>
</dbReference>
<feature type="transmembrane region" description="Helical" evidence="7">
    <location>
        <begin position="435"/>
        <end position="458"/>
    </location>
</feature>
<dbReference type="OMA" id="WTLFRVA"/>
<reference evidence="9" key="1">
    <citation type="submission" date="2021-08" db="EMBL/GenBank/DDBJ databases">
        <title>WGS assembly of Ceratopteris richardii.</title>
        <authorList>
            <person name="Marchant D.B."/>
            <person name="Chen G."/>
            <person name="Jenkins J."/>
            <person name="Shu S."/>
            <person name="Leebens-Mack J."/>
            <person name="Grimwood J."/>
            <person name="Schmutz J."/>
            <person name="Soltis P."/>
            <person name="Soltis D."/>
            <person name="Chen Z.-H."/>
        </authorList>
    </citation>
    <scope>NUCLEOTIDE SEQUENCE</scope>
    <source>
        <strain evidence="9">Whitten #5841</strain>
        <tissue evidence="9">Leaf</tissue>
    </source>
</reference>
<keyword evidence="2" id="KW-0813">Transport</keyword>
<accession>A0A8T2SCD4</accession>
<evidence type="ECO:0000256" key="1">
    <source>
        <dbReference type="ARBA" id="ARBA00004141"/>
    </source>
</evidence>
<dbReference type="PROSITE" id="PS50850">
    <property type="entry name" value="MFS"/>
    <property type="match status" value="1"/>
</dbReference>
<organism evidence="9 10">
    <name type="scientific">Ceratopteris richardii</name>
    <name type="common">Triangle waterfern</name>
    <dbReference type="NCBI Taxonomy" id="49495"/>
    <lineage>
        <taxon>Eukaryota</taxon>
        <taxon>Viridiplantae</taxon>
        <taxon>Streptophyta</taxon>
        <taxon>Embryophyta</taxon>
        <taxon>Tracheophyta</taxon>
        <taxon>Polypodiopsida</taxon>
        <taxon>Polypodiidae</taxon>
        <taxon>Polypodiales</taxon>
        <taxon>Pteridineae</taxon>
        <taxon>Pteridaceae</taxon>
        <taxon>Parkerioideae</taxon>
        <taxon>Ceratopteris</taxon>
    </lineage>
</organism>
<dbReference type="AlphaFoldDB" id="A0A8T2SCD4"/>
<feature type="transmembrane region" description="Helical" evidence="7">
    <location>
        <begin position="94"/>
        <end position="118"/>
    </location>
</feature>
<keyword evidence="3 7" id="KW-0812">Transmembrane</keyword>
<dbReference type="PANTHER" id="PTHR23505">
    <property type="entry name" value="SPINSTER"/>
    <property type="match status" value="1"/>
</dbReference>
<dbReference type="Pfam" id="PF07690">
    <property type="entry name" value="MFS_1"/>
    <property type="match status" value="1"/>
</dbReference>
<dbReference type="EMBL" id="CM035425">
    <property type="protein sequence ID" value="KAH7330756.1"/>
    <property type="molecule type" value="Genomic_DNA"/>
</dbReference>
<evidence type="ECO:0000256" key="2">
    <source>
        <dbReference type="ARBA" id="ARBA00022448"/>
    </source>
</evidence>
<evidence type="ECO:0000313" key="9">
    <source>
        <dbReference type="EMBL" id="KAH7330756.1"/>
    </source>
</evidence>
<keyword evidence="4 7" id="KW-1133">Transmembrane helix</keyword>